<dbReference type="RefSeq" id="WP_207276637.1">
    <property type="nucleotide sequence ID" value="NZ_JAFMPK010000047.1"/>
</dbReference>
<evidence type="ECO:0000259" key="3">
    <source>
        <dbReference type="PROSITE" id="PS50921"/>
    </source>
</evidence>
<dbReference type="SUPFAM" id="SSF52172">
    <property type="entry name" value="CheY-like"/>
    <property type="match status" value="1"/>
</dbReference>
<organism evidence="4 5">
    <name type="scientific">Myceligenerans salitolerans</name>
    <dbReference type="NCBI Taxonomy" id="1230528"/>
    <lineage>
        <taxon>Bacteria</taxon>
        <taxon>Bacillati</taxon>
        <taxon>Actinomycetota</taxon>
        <taxon>Actinomycetes</taxon>
        <taxon>Micrococcales</taxon>
        <taxon>Promicromonosporaceae</taxon>
        <taxon>Myceligenerans</taxon>
    </lineage>
</organism>
<keyword evidence="5" id="KW-1185">Reference proteome</keyword>
<dbReference type="EMBL" id="JAFMPK010000047">
    <property type="protein sequence ID" value="MBO0610728.1"/>
    <property type="molecule type" value="Genomic_DNA"/>
</dbReference>
<dbReference type="Gene3D" id="1.10.10.10">
    <property type="entry name" value="Winged helix-like DNA-binding domain superfamily/Winged helix DNA-binding domain"/>
    <property type="match status" value="1"/>
</dbReference>
<accession>A0ABS3ICK0</accession>
<gene>
    <name evidence="4" type="ORF">J0911_17020</name>
</gene>
<dbReference type="InterPro" id="IPR029016">
    <property type="entry name" value="GAF-like_dom_sf"/>
</dbReference>
<dbReference type="SMART" id="SM01012">
    <property type="entry name" value="ANTAR"/>
    <property type="match status" value="1"/>
</dbReference>
<sequence>MAGPTGRNWMVAVPFSNYPHEFAVRASTVLGSNLEVSITMREHGLAIRAGSNTRASGRCDQVEAMTGVGPCIDAMDEFKVQIVPNIAVETRWTEWKEQALQEGFVSAVGVPAFVEPGVSTALNLYARSADPWTPRLLAAADSYAQLVASAIRLRLEVAALEDAAAGLYSTMSDATVTERAIGAIMRANQCSEEAARHILDSASRRRNVGVREVAETVLRSLVFDGRDETGGMAERDTAEW</sequence>
<reference evidence="4 5" key="1">
    <citation type="submission" date="2021-03" db="EMBL/GenBank/DDBJ databases">
        <authorList>
            <person name="Xin L."/>
        </authorList>
    </citation>
    <scope>NUCLEOTIDE SEQUENCE [LARGE SCALE GENOMIC DNA]</scope>
    <source>
        <strain evidence="4 5">XHU 5031</strain>
    </source>
</reference>
<proteinExistence type="predicted"/>
<comment type="caution">
    <text evidence="4">The sequence shown here is derived from an EMBL/GenBank/DDBJ whole genome shotgun (WGS) entry which is preliminary data.</text>
</comment>
<evidence type="ECO:0000256" key="2">
    <source>
        <dbReference type="ARBA" id="ARBA00023163"/>
    </source>
</evidence>
<dbReference type="InterPro" id="IPR005561">
    <property type="entry name" value="ANTAR"/>
</dbReference>
<evidence type="ECO:0000313" key="4">
    <source>
        <dbReference type="EMBL" id="MBO0610728.1"/>
    </source>
</evidence>
<dbReference type="PROSITE" id="PS50921">
    <property type="entry name" value="ANTAR"/>
    <property type="match status" value="1"/>
</dbReference>
<dbReference type="Proteomes" id="UP000664617">
    <property type="component" value="Unassembled WGS sequence"/>
</dbReference>
<dbReference type="InterPro" id="IPR036388">
    <property type="entry name" value="WH-like_DNA-bd_sf"/>
</dbReference>
<feature type="domain" description="ANTAR" evidence="3">
    <location>
        <begin position="157"/>
        <end position="218"/>
    </location>
</feature>
<dbReference type="SUPFAM" id="SSF55781">
    <property type="entry name" value="GAF domain-like"/>
    <property type="match status" value="1"/>
</dbReference>
<dbReference type="Gene3D" id="3.30.450.40">
    <property type="match status" value="1"/>
</dbReference>
<protein>
    <submittedName>
        <fullName evidence="4">GAF and ANTAR domain-containing protein</fullName>
    </submittedName>
</protein>
<dbReference type="InterPro" id="IPR011006">
    <property type="entry name" value="CheY-like_superfamily"/>
</dbReference>
<keyword evidence="1" id="KW-0805">Transcription regulation</keyword>
<keyword evidence="2" id="KW-0804">Transcription</keyword>
<evidence type="ECO:0000256" key="1">
    <source>
        <dbReference type="ARBA" id="ARBA00023015"/>
    </source>
</evidence>
<evidence type="ECO:0000313" key="5">
    <source>
        <dbReference type="Proteomes" id="UP000664617"/>
    </source>
</evidence>
<dbReference type="Pfam" id="PF03861">
    <property type="entry name" value="ANTAR"/>
    <property type="match status" value="1"/>
</dbReference>
<name>A0ABS3ICK0_9MICO</name>
<reference evidence="5" key="2">
    <citation type="submission" date="2023-07" db="EMBL/GenBank/DDBJ databases">
        <title>Myceligenerans salitolerans sp. nov., a halotolerant actinomycete isolated from a salt lake in Xinjiang, China.</title>
        <authorList>
            <person name="Guan T."/>
        </authorList>
    </citation>
    <scope>NUCLEOTIDE SEQUENCE [LARGE SCALE GENOMIC DNA]</scope>
    <source>
        <strain evidence="5">XHU 5031</strain>
    </source>
</reference>